<gene>
    <name evidence="2" type="ORF">SBRCBS47491_004104</name>
</gene>
<evidence type="ECO:0008006" key="4">
    <source>
        <dbReference type="Google" id="ProtNLM"/>
    </source>
</evidence>
<sequence length="457" mass="51318">MAAEPYRLVHYLRFAFVFLFLLWVFVQFGGTGDNRNQYTTLFRKFRDQRAVFISDFLNHDVNGPFKGDGLADLCSDKKWTPGLLLTCDAVPGGVADVKNGILTCMRVAIEIGAEIILPEIKLRSTMDLSDITPHDSGPRRGEPLEHFFDRAYLLNTMGQYCPELKIHDSLNDFFDEPNVLTPVKLDLYKVPGVKIAANLPGSGGKLVLEGDRLGKQIMDMVDKKSPPKSRKYPFRIDMRPTPSYIMPSFADSPPLRKYFGRLLRVRPDLRALAAGMLFNIQKAFDLVIDPRQGIDVDAFVGVELRTQPDPLPFPPYAVQASDALSYVLANNMSQVYLTEGATDDDVSNFAERCRDFEVKVVTKDDLVEGPDVLALAKLSYDERFLVDYEITLHAGLFTGNAQSSFAWSVGLRREFAFGEPGAADSSHLNGTLRWHSPYSTLYGKQHIGDDFRRAVWP</sequence>
<keyword evidence="1" id="KW-0812">Transmembrane</keyword>
<accession>A0ABP0BLU6</accession>
<proteinExistence type="predicted"/>
<comment type="caution">
    <text evidence="2">The sequence shown here is derived from an EMBL/GenBank/DDBJ whole genome shotgun (WGS) entry which is preliminary data.</text>
</comment>
<dbReference type="EMBL" id="CAWUHC010000029">
    <property type="protein sequence ID" value="CAK7220184.1"/>
    <property type="molecule type" value="Genomic_DNA"/>
</dbReference>
<reference evidence="2 3" key="1">
    <citation type="submission" date="2024-01" db="EMBL/GenBank/DDBJ databases">
        <authorList>
            <person name="Allen C."/>
            <person name="Tagirdzhanova G."/>
        </authorList>
    </citation>
    <scope>NUCLEOTIDE SEQUENCE [LARGE SCALE GENOMIC DNA]</scope>
</reference>
<organism evidence="2 3">
    <name type="scientific">Sporothrix bragantina</name>
    <dbReference type="NCBI Taxonomy" id="671064"/>
    <lineage>
        <taxon>Eukaryota</taxon>
        <taxon>Fungi</taxon>
        <taxon>Dikarya</taxon>
        <taxon>Ascomycota</taxon>
        <taxon>Pezizomycotina</taxon>
        <taxon>Sordariomycetes</taxon>
        <taxon>Sordariomycetidae</taxon>
        <taxon>Ophiostomatales</taxon>
        <taxon>Ophiostomataceae</taxon>
        <taxon>Sporothrix</taxon>
    </lineage>
</organism>
<evidence type="ECO:0000256" key="1">
    <source>
        <dbReference type="SAM" id="Phobius"/>
    </source>
</evidence>
<keyword evidence="1" id="KW-1133">Transmembrane helix</keyword>
<protein>
    <recommendedName>
        <fullName evidence="4">Alternative oxidase</fullName>
    </recommendedName>
</protein>
<dbReference type="CDD" id="cd11296">
    <property type="entry name" value="O-FucT_like"/>
    <property type="match status" value="1"/>
</dbReference>
<keyword evidence="1" id="KW-0472">Membrane</keyword>
<evidence type="ECO:0000313" key="2">
    <source>
        <dbReference type="EMBL" id="CAK7220184.1"/>
    </source>
</evidence>
<evidence type="ECO:0000313" key="3">
    <source>
        <dbReference type="Proteomes" id="UP001642406"/>
    </source>
</evidence>
<keyword evidence="3" id="KW-1185">Reference proteome</keyword>
<feature type="transmembrane region" description="Helical" evidence="1">
    <location>
        <begin position="12"/>
        <end position="30"/>
    </location>
</feature>
<dbReference type="Proteomes" id="UP001642406">
    <property type="component" value="Unassembled WGS sequence"/>
</dbReference>
<name>A0ABP0BLU6_9PEZI</name>